<keyword evidence="4" id="KW-1185">Reference proteome</keyword>
<organism evidence="3 4">
    <name type="scientific">Linum trigynum</name>
    <dbReference type="NCBI Taxonomy" id="586398"/>
    <lineage>
        <taxon>Eukaryota</taxon>
        <taxon>Viridiplantae</taxon>
        <taxon>Streptophyta</taxon>
        <taxon>Embryophyta</taxon>
        <taxon>Tracheophyta</taxon>
        <taxon>Spermatophyta</taxon>
        <taxon>Magnoliopsida</taxon>
        <taxon>eudicotyledons</taxon>
        <taxon>Gunneridae</taxon>
        <taxon>Pentapetalae</taxon>
        <taxon>rosids</taxon>
        <taxon>fabids</taxon>
        <taxon>Malpighiales</taxon>
        <taxon>Linaceae</taxon>
        <taxon>Linum</taxon>
    </lineage>
</organism>
<dbReference type="Pfam" id="PF10533">
    <property type="entry name" value="Plant_zn_clust"/>
    <property type="match status" value="1"/>
</dbReference>
<evidence type="ECO:0000256" key="1">
    <source>
        <dbReference type="SAM" id="MobiDB-lite"/>
    </source>
</evidence>
<protein>
    <recommendedName>
        <fullName evidence="2">Zn-cluster domain-containing protein</fullName>
    </recommendedName>
</protein>
<dbReference type="AlphaFoldDB" id="A0AAV2DYJ7"/>
<feature type="region of interest" description="Disordered" evidence="1">
    <location>
        <begin position="1"/>
        <end position="25"/>
    </location>
</feature>
<dbReference type="InterPro" id="IPR018872">
    <property type="entry name" value="Zn-cluster-dom"/>
</dbReference>
<feature type="domain" description="Zn-cluster" evidence="2">
    <location>
        <begin position="24"/>
        <end position="60"/>
    </location>
</feature>
<dbReference type="EMBL" id="OZ034816">
    <property type="protein sequence ID" value="CAL1378547.1"/>
    <property type="molecule type" value="Genomic_DNA"/>
</dbReference>
<accession>A0AAV2DYJ7</accession>
<dbReference type="Proteomes" id="UP001497516">
    <property type="component" value="Chromosome 3"/>
</dbReference>
<gene>
    <name evidence="3" type="ORF">LTRI10_LOCUS20122</name>
</gene>
<reference evidence="3 4" key="1">
    <citation type="submission" date="2024-04" db="EMBL/GenBank/DDBJ databases">
        <authorList>
            <person name="Fracassetti M."/>
        </authorList>
    </citation>
    <scope>NUCLEOTIDE SEQUENCE [LARGE SCALE GENOMIC DNA]</scope>
</reference>
<evidence type="ECO:0000259" key="2">
    <source>
        <dbReference type="Pfam" id="PF10533"/>
    </source>
</evidence>
<proteinExistence type="predicted"/>
<evidence type="ECO:0000313" key="4">
    <source>
        <dbReference type="Proteomes" id="UP001497516"/>
    </source>
</evidence>
<name>A0AAV2DYJ7_9ROSI</name>
<evidence type="ECO:0000313" key="3">
    <source>
        <dbReference type="EMBL" id="CAL1378547.1"/>
    </source>
</evidence>
<sequence length="106" mass="11909">MSSFRVLVHPPFSRKPPLSSSSLKRKCSSMDDIRCSSSSGRCHCSKKRMKRVVRVSAISSNGSGNDGEDHRMDLLGVPFGPLEELDLFHLMSVVLSRIYCFGFIEW</sequence>